<dbReference type="RefSeq" id="WP_066511967.1">
    <property type="nucleotide sequence ID" value="NZ_VHIR01000004.1"/>
</dbReference>
<sequence>MTYLVLRCGTDAPLPASLPKDAHVHDLSAIPTRQELKVMDALATEILPEDPTPSLDEIAAQPDVSHLGTPQLAPQPIPEPLRTVVVGTDAALSAVLTRAMRADYMWVEFGFVPAQLADAPSTPASASTAAHNWGLPTDAEAAWSVALTAPVRPVPLIRNDSGLAIAGSAAICSWDGGEITGEIIVDDAVLVRQEAGAGAWGTRLVPMLDAPGIVAATALGPLYGEPPAPKGFLARLRNRHTPEPGALDHESVRTGRAVQAGGTEMRVVVDGVSAKRPVDRVTFYRHLRDLQIARP</sequence>
<name>A0A540R883_9CORY</name>
<dbReference type="Proteomes" id="UP000318080">
    <property type="component" value="Unassembled WGS sequence"/>
</dbReference>
<evidence type="ECO:0000313" key="2">
    <source>
        <dbReference type="Proteomes" id="UP000318080"/>
    </source>
</evidence>
<dbReference type="STRING" id="1686286.GCA_900092335_00183"/>
<accession>A0A540R883</accession>
<evidence type="ECO:0000313" key="1">
    <source>
        <dbReference type="EMBL" id="TQE43951.1"/>
    </source>
</evidence>
<keyword evidence="2" id="KW-1185">Reference proteome</keyword>
<dbReference type="AlphaFoldDB" id="A0A540R883"/>
<protein>
    <recommendedName>
        <fullName evidence="3">DAGKc domain-containing protein</fullName>
    </recommendedName>
</protein>
<evidence type="ECO:0008006" key="3">
    <source>
        <dbReference type="Google" id="ProtNLM"/>
    </source>
</evidence>
<reference evidence="1 2" key="1">
    <citation type="submission" date="2019-06" db="EMBL/GenBank/DDBJ databases">
        <title>Draft genome of C. phoceense Strain 272.</title>
        <authorList>
            <person name="Pacheco L.G.C."/>
            <person name="Barberis C.M."/>
            <person name="Almuzara M.N."/>
            <person name="Traglia G.M."/>
            <person name="Santos C.S."/>
            <person name="Rocha D.J.P.G."/>
            <person name="Aguiar E.R.G.R."/>
            <person name="Vay C.A."/>
        </authorList>
    </citation>
    <scope>NUCLEOTIDE SEQUENCE [LARGE SCALE GENOMIC DNA]</scope>
    <source>
        <strain evidence="1 2">272</strain>
    </source>
</reference>
<proteinExistence type="predicted"/>
<gene>
    <name evidence="1" type="ORF">EJK80_03755</name>
</gene>
<comment type="caution">
    <text evidence="1">The sequence shown here is derived from an EMBL/GenBank/DDBJ whole genome shotgun (WGS) entry which is preliminary data.</text>
</comment>
<organism evidence="1 2">
    <name type="scientific">Corynebacterium phoceense</name>
    <dbReference type="NCBI Taxonomy" id="1686286"/>
    <lineage>
        <taxon>Bacteria</taxon>
        <taxon>Bacillati</taxon>
        <taxon>Actinomycetota</taxon>
        <taxon>Actinomycetes</taxon>
        <taxon>Mycobacteriales</taxon>
        <taxon>Corynebacteriaceae</taxon>
        <taxon>Corynebacterium</taxon>
    </lineage>
</organism>
<dbReference type="EMBL" id="VHIR01000004">
    <property type="protein sequence ID" value="TQE43951.1"/>
    <property type="molecule type" value="Genomic_DNA"/>
</dbReference>